<protein>
    <submittedName>
        <fullName evidence="3">SET domain-containing protein 5</fullName>
    </submittedName>
</protein>
<dbReference type="Gene3D" id="2.170.270.10">
    <property type="entry name" value="SET domain"/>
    <property type="match status" value="1"/>
</dbReference>
<keyword evidence="4" id="KW-1185">Reference proteome</keyword>
<accession>A0A8H6VN28</accession>
<feature type="domain" description="SET" evidence="2">
    <location>
        <begin position="160"/>
        <end position="326"/>
    </location>
</feature>
<dbReference type="OrthoDB" id="265717at2759"/>
<evidence type="ECO:0000313" key="4">
    <source>
        <dbReference type="Proteomes" id="UP000660729"/>
    </source>
</evidence>
<proteinExistence type="predicted"/>
<dbReference type="InterPro" id="IPR053185">
    <property type="entry name" value="SET_domain_protein"/>
</dbReference>
<name>A0A8H6VN28_9PEZI</name>
<sequence length="513" mass="56349">MHSNQQHPRSISHKQTSDPLANFEFKRLLLQNISATRMHFATSFIGSTDMATTALGHIYFFINDGGEAAQDPKMPSNSIDAGLKVSTAPVQSTSTPSAGPSSTSDSSKEYLISAPGTASTHSSPLTPTAPAFEPSGFNPSAKTFVPEAPKVIPARTKNVPPYEMRLSPGKGYGLFATRHIPVGTRILCEKLLLAVDPSDLTNVHRKYLKLTAEERVVYDSLSCFHPSHIDFEQAANVYVAMSPRYHGLSNEATETLKGEITKVMGIFSANNFILAGGNQGVFARASRINHSCVPNVHHTNNPNIRRETVHAMRDIEAGEELLANYLGAGATYDPRFTRMEALRNNHGFICQCQACMDPRSDERRHSISVIFWGLNAYIEHSTQDHPYIPQTPFAALAQAEHGIGLMMEEGIFNTELYKAYRVAAMAALDLEDYAKAMEYAQNELEIEKNIIGIEVNDLVQLGVAAKLWVEKVREMSPKAAPAKSKKPQNKQKRLARKAKAEAKRAAAAPSEDE</sequence>
<feature type="region of interest" description="Disordered" evidence="1">
    <location>
        <begin position="475"/>
        <end position="513"/>
    </location>
</feature>
<gene>
    <name evidence="3" type="ORF">HII31_05921</name>
</gene>
<feature type="compositionally biased region" description="Polar residues" evidence="1">
    <location>
        <begin position="116"/>
        <end position="126"/>
    </location>
</feature>
<evidence type="ECO:0000313" key="3">
    <source>
        <dbReference type="EMBL" id="KAF7192740.1"/>
    </source>
</evidence>
<dbReference type="SMART" id="SM00317">
    <property type="entry name" value="SET"/>
    <property type="match status" value="1"/>
</dbReference>
<reference evidence="3" key="1">
    <citation type="submission" date="2020-04" db="EMBL/GenBank/DDBJ databases">
        <title>Draft genome resource of the tomato pathogen Pseudocercospora fuligena.</title>
        <authorList>
            <person name="Zaccaron A."/>
        </authorList>
    </citation>
    <scope>NUCLEOTIDE SEQUENCE</scope>
    <source>
        <strain evidence="3">PF001</strain>
    </source>
</reference>
<feature type="compositionally biased region" description="Low complexity" evidence="1">
    <location>
        <begin position="92"/>
        <end position="105"/>
    </location>
</feature>
<dbReference type="CDD" id="cd20071">
    <property type="entry name" value="SET_SMYD"/>
    <property type="match status" value="1"/>
</dbReference>
<dbReference type="EMBL" id="JABCIY010000110">
    <property type="protein sequence ID" value="KAF7192740.1"/>
    <property type="molecule type" value="Genomic_DNA"/>
</dbReference>
<organism evidence="3 4">
    <name type="scientific">Pseudocercospora fuligena</name>
    <dbReference type="NCBI Taxonomy" id="685502"/>
    <lineage>
        <taxon>Eukaryota</taxon>
        <taxon>Fungi</taxon>
        <taxon>Dikarya</taxon>
        <taxon>Ascomycota</taxon>
        <taxon>Pezizomycotina</taxon>
        <taxon>Dothideomycetes</taxon>
        <taxon>Dothideomycetidae</taxon>
        <taxon>Mycosphaerellales</taxon>
        <taxon>Mycosphaerellaceae</taxon>
        <taxon>Pseudocercospora</taxon>
    </lineage>
</organism>
<dbReference type="AlphaFoldDB" id="A0A8H6VN28"/>
<comment type="caution">
    <text evidence="3">The sequence shown here is derived from an EMBL/GenBank/DDBJ whole genome shotgun (WGS) entry which is preliminary data.</text>
</comment>
<dbReference type="PROSITE" id="PS50280">
    <property type="entry name" value="SET"/>
    <property type="match status" value="1"/>
</dbReference>
<dbReference type="InterPro" id="IPR046341">
    <property type="entry name" value="SET_dom_sf"/>
</dbReference>
<evidence type="ECO:0000259" key="2">
    <source>
        <dbReference type="PROSITE" id="PS50280"/>
    </source>
</evidence>
<feature type="compositionally biased region" description="Basic residues" evidence="1">
    <location>
        <begin position="483"/>
        <end position="497"/>
    </location>
</feature>
<dbReference type="PANTHER" id="PTHR47332:SF4">
    <property type="entry name" value="SET DOMAIN-CONTAINING PROTEIN 5"/>
    <property type="match status" value="1"/>
</dbReference>
<dbReference type="PANTHER" id="PTHR47332">
    <property type="entry name" value="SET DOMAIN-CONTAINING PROTEIN 5"/>
    <property type="match status" value="1"/>
</dbReference>
<dbReference type="Proteomes" id="UP000660729">
    <property type="component" value="Unassembled WGS sequence"/>
</dbReference>
<dbReference type="InterPro" id="IPR001214">
    <property type="entry name" value="SET_dom"/>
</dbReference>
<evidence type="ECO:0000256" key="1">
    <source>
        <dbReference type="SAM" id="MobiDB-lite"/>
    </source>
</evidence>
<feature type="region of interest" description="Disordered" evidence="1">
    <location>
        <begin position="86"/>
        <end position="138"/>
    </location>
</feature>
<dbReference type="Pfam" id="PF00856">
    <property type="entry name" value="SET"/>
    <property type="match status" value="1"/>
</dbReference>
<dbReference type="SUPFAM" id="SSF82199">
    <property type="entry name" value="SET domain"/>
    <property type="match status" value="1"/>
</dbReference>